<dbReference type="InterPro" id="IPR029058">
    <property type="entry name" value="AB_hydrolase_fold"/>
</dbReference>
<dbReference type="InterPro" id="IPR051044">
    <property type="entry name" value="MAG_DAG_Lipase"/>
</dbReference>
<evidence type="ECO:0000259" key="1">
    <source>
        <dbReference type="Pfam" id="PF12146"/>
    </source>
</evidence>
<gene>
    <name evidence="3" type="primary">mgl1</name>
    <name evidence="2" type="ORF">SJAG_02543</name>
</gene>
<reference evidence="2 4" key="1">
    <citation type="journal article" date="2011" name="Science">
        <title>Comparative functional genomics of the fission yeasts.</title>
        <authorList>
            <person name="Rhind N."/>
            <person name="Chen Z."/>
            <person name="Yassour M."/>
            <person name="Thompson D.A."/>
            <person name="Haas B.J."/>
            <person name="Habib N."/>
            <person name="Wapinski I."/>
            <person name="Roy S."/>
            <person name="Lin M.F."/>
            <person name="Heiman D.I."/>
            <person name="Young S.K."/>
            <person name="Furuya K."/>
            <person name="Guo Y."/>
            <person name="Pidoux A."/>
            <person name="Chen H.M."/>
            <person name="Robbertse B."/>
            <person name="Goldberg J.M."/>
            <person name="Aoki K."/>
            <person name="Bayne E.H."/>
            <person name="Berlin A.M."/>
            <person name="Desjardins C.A."/>
            <person name="Dobbs E."/>
            <person name="Dukaj L."/>
            <person name="Fan L."/>
            <person name="FitzGerald M.G."/>
            <person name="French C."/>
            <person name="Gujja S."/>
            <person name="Hansen K."/>
            <person name="Keifenheim D."/>
            <person name="Levin J.Z."/>
            <person name="Mosher R.A."/>
            <person name="Mueller C.A."/>
            <person name="Pfiffner J."/>
            <person name="Priest M."/>
            <person name="Russ C."/>
            <person name="Smialowska A."/>
            <person name="Swoboda P."/>
            <person name="Sykes S.M."/>
            <person name="Vaughn M."/>
            <person name="Vengrova S."/>
            <person name="Yoder R."/>
            <person name="Zeng Q."/>
            <person name="Allshire R."/>
            <person name="Baulcombe D."/>
            <person name="Birren B.W."/>
            <person name="Brown W."/>
            <person name="Ekwall K."/>
            <person name="Kellis M."/>
            <person name="Leatherwood J."/>
            <person name="Levin H."/>
            <person name="Margalit H."/>
            <person name="Martienssen R."/>
            <person name="Nieduszynski C.A."/>
            <person name="Spatafora J.W."/>
            <person name="Friedman N."/>
            <person name="Dalgaard J.Z."/>
            <person name="Baumann P."/>
            <person name="Niki H."/>
            <person name="Regev A."/>
            <person name="Nusbaum C."/>
        </authorList>
    </citation>
    <scope>NUCLEOTIDE SEQUENCE [LARGE SCALE GENOMIC DNA]</scope>
    <source>
        <strain evidence="4">yFS275 / FY16936</strain>
    </source>
</reference>
<dbReference type="STRING" id="402676.B6K0I7"/>
<proteinExistence type="predicted"/>
<dbReference type="eggNOG" id="KOG1455">
    <property type="taxonomic scope" value="Eukaryota"/>
</dbReference>
<dbReference type="ESTHER" id="schjy-b6k0i7">
    <property type="family name" value="Monoglyceridelipase_lysophospholip"/>
</dbReference>
<dbReference type="RefSeq" id="XP_002173751.1">
    <property type="nucleotide sequence ID" value="XM_002173715.2"/>
</dbReference>
<accession>B6K0I7</accession>
<dbReference type="JaponicusDB" id="SJAG_02543">
    <property type="gene designation" value="mgl1"/>
</dbReference>
<dbReference type="HOGENOM" id="CLU_026209_5_1_1"/>
<dbReference type="Pfam" id="PF12146">
    <property type="entry name" value="Hydrolase_4"/>
    <property type="match status" value="1"/>
</dbReference>
<dbReference type="Gene3D" id="3.40.50.1820">
    <property type="entry name" value="alpha/beta hydrolase"/>
    <property type="match status" value="1"/>
</dbReference>
<dbReference type="GO" id="GO:0016020">
    <property type="term" value="C:membrane"/>
    <property type="evidence" value="ECO:0000318"/>
    <property type="project" value="GO_Central"/>
</dbReference>
<name>B6K0I7_SCHJY</name>
<keyword evidence="2" id="KW-0378">Hydrolase</keyword>
<sequence length="286" mass="32344">MADLYHKEWNDVHGKPIARVLFVHGFGERIEAYPEFFERLNKFGIEAWGYDQRGFGKSMKSEKERARTGGWAKLFPDLDYQVERASQVGLPLFLWGHSMGGAIVLRYGVVGKHKDKLSGIIAQAPMLETHPDLSPNPILVKVGSWVSKVFPNIPYNTKVNELFHITRDAEVKKRLDDDPLVSDIGTLQSIGDMLNGGKTIITLAPQFELPLLICHGTDDNVTYNVSSKKFFDNAASIDKTYNSYPGYYHSLHIEKEPEVTEYIRDVAKWIIERCKPADEAAEETDA</sequence>
<dbReference type="GO" id="GO:0047372">
    <property type="term" value="F:monoacylglycerol lipase activity"/>
    <property type="evidence" value="ECO:0000318"/>
    <property type="project" value="GO_Central"/>
</dbReference>
<evidence type="ECO:0000313" key="3">
    <source>
        <dbReference type="JaponicusDB" id="SJAG_02543"/>
    </source>
</evidence>
<dbReference type="AlphaFoldDB" id="B6K0I7"/>
<keyword evidence="4" id="KW-1185">Reference proteome</keyword>
<dbReference type="InterPro" id="IPR022742">
    <property type="entry name" value="Hydrolase_4"/>
</dbReference>
<evidence type="ECO:0000313" key="2">
    <source>
        <dbReference type="EMBL" id="EEB07458.1"/>
    </source>
</evidence>
<dbReference type="GeneID" id="7051171"/>
<feature type="domain" description="Serine aminopeptidase S33" evidence="1">
    <location>
        <begin position="15"/>
        <end position="256"/>
    </location>
</feature>
<dbReference type="SUPFAM" id="SSF53474">
    <property type="entry name" value="alpha/beta-Hydrolases"/>
    <property type="match status" value="1"/>
</dbReference>
<dbReference type="OMA" id="QNAQNLW"/>
<dbReference type="VEuPathDB" id="FungiDB:SJAG_02543"/>
<dbReference type="Proteomes" id="UP000001744">
    <property type="component" value="Unassembled WGS sequence"/>
</dbReference>
<dbReference type="EMBL" id="KE651166">
    <property type="protein sequence ID" value="EEB07458.1"/>
    <property type="molecule type" value="Genomic_DNA"/>
</dbReference>
<dbReference type="PANTHER" id="PTHR11614">
    <property type="entry name" value="PHOSPHOLIPASE-RELATED"/>
    <property type="match status" value="1"/>
</dbReference>
<organism evidence="2 4">
    <name type="scientific">Schizosaccharomyces japonicus (strain yFS275 / FY16936)</name>
    <name type="common">Fission yeast</name>
    <dbReference type="NCBI Taxonomy" id="402676"/>
    <lineage>
        <taxon>Eukaryota</taxon>
        <taxon>Fungi</taxon>
        <taxon>Dikarya</taxon>
        <taxon>Ascomycota</taxon>
        <taxon>Taphrinomycotina</taxon>
        <taxon>Schizosaccharomycetes</taxon>
        <taxon>Schizosaccharomycetales</taxon>
        <taxon>Schizosaccharomycetaceae</taxon>
        <taxon>Schizosaccharomyces</taxon>
    </lineage>
</organism>
<protein>
    <submittedName>
        <fullName evidence="2">Serine hydrolase</fullName>
    </submittedName>
</protein>
<dbReference type="OrthoDB" id="10249433at2759"/>
<evidence type="ECO:0000313" key="4">
    <source>
        <dbReference type="Proteomes" id="UP000001744"/>
    </source>
</evidence>